<dbReference type="PROSITE" id="PS51168">
    <property type="entry name" value="CHORISMATE_MUT_2"/>
    <property type="match status" value="1"/>
</dbReference>
<dbReference type="Pfam" id="PF01817">
    <property type="entry name" value="CM_2"/>
    <property type="match status" value="1"/>
</dbReference>
<evidence type="ECO:0000259" key="2">
    <source>
        <dbReference type="PROSITE" id="PS51168"/>
    </source>
</evidence>
<dbReference type="PANTHER" id="PTHR38041">
    <property type="entry name" value="CHORISMATE MUTASE"/>
    <property type="match status" value="1"/>
</dbReference>
<protein>
    <recommendedName>
        <fullName evidence="2">Chorismate mutase domain-containing protein</fullName>
    </recommendedName>
</protein>
<sequence length="95" mass="11015">MSRDLDKLRSQIDATDRIILATLAKRAKLERAVGAYKKQRKIKPLDRGRWAEILETRTRQGASLGLPRTLTRKLFALIHEHSVSIQRRVSAKKRR</sequence>
<reference evidence="3 4" key="1">
    <citation type="journal article" date="2016" name="Nat. Commun.">
        <title>Thousands of microbial genomes shed light on interconnected biogeochemical processes in an aquifer system.</title>
        <authorList>
            <person name="Anantharaman K."/>
            <person name="Brown C.T."/>
            <person name="Hug L.A."/>
            <person name="Sharon I."/>
            <person name="Castelle C.J."/>
            <person name="Probst A.J."/>
            <person name="Thomas B.C."/>
            <person name="Singh A."/>
            <person name="Wilkins M.J."/>
            <person name="Karaoz U."/>
            <person name="Brodie E.L."/>
            <person name="Williams K.H."/>
            <person name="Hubbard S.S."/>
            <person name="Banfield J.F."/>
        </authorList>
    </citation>
    <scope>NUCLEOTIDE SEQUENCE [LARGE SCALE GENOMIC DNA]</scope>
</reference>
<dbReference type="InterPro" id="IPR036263">
    <property type="entry name" value="Chorismate_II_sf"/>
</dbReference>
<dbReference type="GO" id="GO:0009697">
    <property type="term" value="P:salicylic acid biosynthetic process"/>
    <property type="evidence" value="ECO:0007669"/>
    <property type="project" value="TreeGrafter"/>
</dbReference>
<dbReference type="InterPro" id="IPR002701">
    <property type="entry name" value="CM_II_prokaryot"/>
</dbReference>
<evidence type="ECO:0000313" key="3">
    <source>
        <dbReference type="EMBL" id="OGG66848.1"/>
    </source>
</evidence>
<evidence type="ECO:0000256" key="1">
    <source>
        <dbReference type="ARBA" id="ARBA00023235"/>
    </source>
</evidence>
<proteinExistence type="predicted"/>
<dbReference type="GO" id="GO:0004106">
    <property type="term" value="F:chorismate mutase activity"/>
    <property type="evidence" value="ECO:0007669"/>
    <property type="project" value="InterPro"/>
</dbReference>
<dbReference type="Gene3D" id="1.20.59.10">
    <property type="entry name" value="Chorismate mutase"/>
    <property type="match status" value="1"/>
</dbReference>
<dbReference type="STRING" id="1798500.A3C21_01715"/>
<keyword evidence="1" id="KW-0413">Isomerase</keyword>
<dbReference type="GO" id="GO:0046417">
    <property type="term" value="P:chorismate metabolic process"/>
    <property type="evidence" value="ECO:0007669"/>
    <property type="project" value="InterPro"/>
</dbReference>
<name>A0A1F6DZM2_9BACT</name>
<organism evidence="3 4">
    <name type="scientific">Candidatus Kaiserbacteria bacterium RIFCSPHIGHO2_02_FULL_59_21</name>
    <dbReference type="NCBI Taxonomy" id="1798500"/>
    <lineage>
        <taxon>Bacteria</taxon>
        <taxon>Candidatus Kaiseribacteriota</taxon>
    </lineage>
</organism>
<dbReference type="EMBL" id="MFLN01000036">
    <property type="protein sequence ID" value="OGG66848.1"/>
    <property type="molecule type" value="Genomic_DNA"/>
</dbReference>
<gene>
    <name evidence="3" type="ORF">A3C21_01715</name>
</gene>
<comment type="caution">
    <text evidence="3">The sequence shown here is derived from an EMBL/GenBank/DDBJ whole genome shotgun (WGS) entry which is preliminary data.</text>
</comment>
<evidence type="ECO:0000313" key="4">
    <source>
        <dbReference type="Proteomes" id="UP000178572"/>
    </source>
</evidence>
<dbReference type="InterPro" id="IPR051331">
    <property type="entry name" value="Chorismate_mutase-related"/>
</dbReference>
<dbReference type="Proteomes" id="UP000178572">
    <property type="component" value="Unassembled WGS sequence"/>
</dbReference>
<feature type="domain" description="Chorismate mutase" evidence="2">
    <location>
        <begin position="1"/>
        <end position="90"/>
    </location>
</feature>
<dbReference type="PANTHER" id="PTHR38041:SF1">
    <property type="entry name" value="CHORISMATE MUTASE"/>
    <property type="match status" value="1"/>
</dbReference>
<dbReference type="SMART" id="SM00830">
    <property type="entry name" value="CM_2"/>
    <property type="match status" value="1"/>
</dbReference>
<dbReference type="SUPFAM" id="SSF48600">
    <property type="entry name" value="Chorismate mutase II"/>
    <property type="match status" value="1"/>
</dbReference>
<dbReference type="InterPro" id="IPR036979">
    <property type="entry name" value="CM_dom_sf"/>
</dbReference>
<accession>A0A1F6DZM2</accession>
<dbReference type="AlphaFoldDB" id="A0A1F6DZM2"/>